<organism evidence="2 3">
    <name type="scientific">Branchiibius hedensis</name>
    <dbReference type="NCBI Taxonomy" id="672460"/>
    <lineage>
        <taxon>Bacteria</taxon>
        <taxon>Bacillati</taxon>
        <taxon>Actinomycetota</taxon>
        <taxon>Actinomycetes</taxon>
        <taxon>Micrococcales</taxon>
        <taxon>Dermacoccaceae</taxon>
        <taxon>Branchiibius</taxon>
    </lineage>
</organism>
<dbReference type="RefSeq" id="WP_109684296.1">
    <property type="nucleotide sequence ID" value="NZ_QGDN01000001.1"/>
</dbReference>
<feature type="region of interest" description="Disordered" evidence="1">
    <location>
        <begin position="55"/>
        <end position="76"/>
    </location>
</feature>
<accession>A0A2Y8ZQN1</accession>
<dbReference type="EMBL" id="UESZ01000001">
    <property type="protein sequence ID" value="SSA33618.1"/>
    <property type="molecule type" value="Genomic_DNA"/>
</dbReference>
<evidence type="ECO:0000313" key="3">
    <source>
        <dbReference type="Proteomes" id="UP000250028"/>
    </source>
</evidence>
<gene>
    <name evidence="2" type="ORF">SAMN04489750_0903</name>
</gene>
<sequence>MLLELGVRVGTAAEGRVDDGRGLEVGLGAGLDVAVGLGVGVVVGCELPPELTTGGLMPGWAPAPKLNPTAVPGAGT</sequence>
<reference evidence="3" key="1">
    <citation type="submission" date="2016-10" db="EMBL/GenBank/DDBJ databases">
        <authorList>
            <person name="Varghese N."/>
            <person name="Submissions S."/>
        </authorList>
    </citation>
    <scope>NUCLEOTIDE SEQUENCE [LARGE SCALE GENOMIC DNA]</scope>
    <source>
        <strain evidence="3">DSM 22951</strain>
    </source>
</reference>
<evidence type="ECO:0000313" key="2">
    <source>
        <dbReference type="EMBL" id="SSA33618.1"/>
    </source>
</evidence>
<dbReference type="Proteomes" id="UP000250028">
    <property type="component" value="Unassembled WGS sequence"/>
</dbReference>
<proteinExistence type="predicted"/>
<protein>
    <submittedName>
        <fullName evidence="2">Uncharacterized protein</fullName>
    </submittedName>
</protein>
<dbReference type="AlphaFoldDB" id="A0A2Y8ZQN1"/>
<name>A0A2Y8ZQN1_9MICO</name>
<evidence type="ECO:0000256" key="1">
    <source>
        <dbReference type="SAM" id="MobiDB-lite"/>
    </source>
</evidence>
<keyword evidence="3" id="KW-1185">Reference proteome</keyword>